<dbReference type="EMBL" id="JBANAX010000514">
    <property type="protein sequence ID" value="KAL1205711.1"/>
    <property type="molecule type" value="Genomic_DNA"/>
</dbReference>
<evidence type="ECO:0000313" key="7">
    <source>
        <dbReference type="EMBL" id="KAL1205711.1"/>
    </source>
</evidence>
<evidence type="ECO:0000256" key="5">
    <source>
        <dbReference type="ARBA" id="ARBA00023242"/>
    </source>
</evidence>
<feature type="compositionally biased region" description="Polar residues" evidence="6">
    <location>
        <begin position="50"/>
        <end position="61"/>
    </location>
</feature>
<keyword evidence="2" id="KW-0805">Transcription regulation</keyword>
<proteinExistence type="predicted"/>
<dbReference type="Gene3D" id="2.40.330.10">
    <property type="entry name" value="DNA-binding pseudobarrel domain"/>
    <property type="match status" value="1"/>
</dbReference>
<evidence type="ECO:0000256" key="1">
    <source>
        <dbReference type="ARBA" id="ARBA00004123"/>
    </source>
</evidence>
<comment type="caution">
    <text evidence="7">The sequence shown here is derived from an EMBL/GenBank/DDBJ whole genome shotgun (WGS) entry which is preliminary data.</text>
</comment>
<evidence type="ECO:0000313" key="8">
    <source>
        <dbReference type="Proteomes" id="UP001558713"/>
    </source>
</evidence>
<keyword evidence="3" id="KW-0238">DNA-binding</keyword>
<dbReference type="InterPro" id="IPR015300">
    <property type="entry name" value="DNA-bd_pseudobarrel_sf"/>
</dbReference>
<feature type="region of interest" description="Disordered" evidence="6">
    <location>
        <begin position="111"/>
        <end position="140"/>
    </location>
</feature>
<keyword evidence="4" id="KW-0804">Transcription</keyword>
<gene>
    <name evidence="7" type="ORF">V5N11_001412</name>
</gene>
<reference evidence="7 8" key="1">
    <citation type="submission" date="2024-04" db="EMBL/GenBank/DDBJ databases">
        <title>Genome assembly C_amara_ONT_v2.</title>
        <authorList>
            <person name="Yant L."/>
            <person name="Moore C."/>
            <person name="Slenker M."/>
        </authorList>
    </citation>
    <scope>NUCLEOTIDE SEQUENCE [LARGE SCALE GENOMIC DNA]</scope>
    <source>
        <tissue evidence="7">Leaf</tissue>
    </source>
</reference>
<dbReference type="Proteomes" id="UP001558713">
    <property type="component" value="Unassembled WGS sequence"/>
</dbReference>
<feature type="region of interest" description="Disordered" evidence="6">
    <location>
        <begin position="40"/>
        <end position="61"/>
    </location>
</feature>
<keyword evidence="5" id="KW-0539">Nucleus</keyword>
<evidence type="ECO:0000256" key="3">
    <source>
        <dbReference type="ARBA" id="ARBA00023125"/>
    </source>
</evidence>
<dbReference type="SUPFAM" id="SSF101936">
    <property type="entry name" value="DNA-binding pseudobarrel domain"/>
    <property type="match status" value="1"/>
</dbReference>
<dbReference type="GO" id="GO:0005634">
    <property type="term" value="C:nucleus"/>
    <property type="evidence" value="ECO:0007669"/>
    <property type="project" value="UniProtKB-SubCell"/>
</dbReference>
<evidence type="ECO:0000256" key="4">
    <source>
        <dbReference type="ARBA" id="ARBA00023163"/>
    </source>
</evidence>
<organism evidence="7 8">
    <name type="scientific">Cardamine amara subsp. amara</name>
    <dbReference type="NCBI Taxonomy" id="228776"/>
    <lineage>
        <taxon>Eukaryota</taxon>
        <taxon>Viridiplantae</taxon>
        <taxon>Streptophyta</taxon>
        <taxon>Embryophyta</taxon>
        <taxon>Tracheophyta</taxon>
        <taxon>Spermatophyta</taxon>
        <taxon>Magnoliopsida</taxon>
        <taxon>eudicotyledons</taxon>
        <taxon>Gunneridae</taxon>
        <taxon>Pentapetalae</taxon>
        <taxon>rosids</taxon>
        <taxon>malvids</taxon>
        <taxon>Brassicales</taxon>
        <taxon>Brassicaceae</taxon>
        <taxon>Cardamineae</taxon>
        <taxon>Cardamine</taxon>
    </lineage>
</organism>
<dbReference type="GO" id="GO:0003677">
    <property type="term" value="F:DNA binding"/>
    <property type="evidence" value="ECO:0007669"/>
    <property type="project" value="UniProtKB-KW"/>
</dbReference>
<dbReference type="PANTHER" id="PTHR34269">
    <property type="entry name" value="TRANSCRIPTION FACTOR B3-DOMAIN FAMILY-RELATED"/>
    <property type="match status" value="1"/>
</dbReference>
<dbReference type="InterPro" id="IPR051442">
    <property type="entry name" value="B3_domain"/>
</dbReference>
<evidence type="ECO:0000256" key="2">
    <source>
        <dbReference type="ARBA" id="ARBA00023015"/>
    </source>
</evidence>
<protein>
    <submittedName>
        <fullName evidence="7">B3 domain-containing protein</fullName>
    </submittedName>
</protein>
<sequence length="360" mass="40948">MVSAITHRSYCVSPTKKRERSLTDLSFLTSKETMRSLSDVPIHPTKKGRTNISQEPQESSFLVSKETDISISDVPISPGKKNLVSISLELRMTTTKDPFLPSNETEITLSRLSTSPAKKSHTSMSQKPEEPSPMNTGEASKSHCFWPNPNYLKINNITVTASDMNTGNLKNSGGMLRDDLSSRYQSYISLGSQRFSGQFLMIPNPGFVDLSSTNLNVQSVFTTSIEEMKIISKEQKEKEEQHWTIKKELTQSDVNYLTCRRLTLGRRSVEEHILKHLPPEDAQKIDRGKPGLKVKVYDNDTDTTQELLLAFQRSYVLKDGWYTNFIKRRGLREREEIGLFWDLSDSKLHFSVLSRKSSCR</sequence>
<accession>A0ABD1B3R0</accession>
<comment type="subcellular location">
    <subcellularLocation>
        <location evidence="1">Nucleus</location>
    </subcellularLocation>
</comment>
<dbReference type="AlphaFoldDB" id="A0ABD1B3R0"/>
<evidence type="ECO:0000256" key="6">
    <source>
        <dbReference type="SAM" id="MobiDB-lite"/>
    </source>
</evidence>
<feature type="compositionally biased region" description="Polar residues" evidence="6">
    <location>
        <begin position="111"/>
        <end position="126"/>
    </location>
</feature>
<keyword evidence="8" id="KW-1185">Reference proteome</keyword>
<name>A0ABD1B3R0_CARAN</name>
<dbReference type="PANTHER" id="PTHR34269:SF11">
    <property type="entry name" value="B3 DOMAIN PROTEIN"/>
    <property type="match status" value="1"/>
</dbReference>